<gene>
    <name evidence="3" type="ORF">A5677_21600</name>
</gene>
<dbReference type="AlphaFoldDB" id="A0A1B9D7G0"/>
<dbReference type="GO" id="GO:0070967">
    <property type="term" value="F:coenzyme F420 binding"/>
    <property type="evidence" value="ECO:0007669"/>
    <property type="project" value="TreeGrafter"/>
</dbReference>
<dbReference type="Gene3D" id="2.30.110.10">
    <property type="entry name" value="Electron Transport, Fmn-binding Protein, Chain A"/>
    <property type="match status" value="1"/>
</dbReference>
<dbReference type="NCBIfam" id="TIGR03618">
    <property type="entry name" value="Rv1155_F420"/>
    <property type="match status" value="1"/>
</dbReference>
<dbReference type="PANTHER" id="PTHR35176">
    <property type="entry name" value="HEME OXYGENASE HI_0854-RELATED"/>
    <property type="match status" value="1"/>
</dbReference>
<dbReference type="InterPro" id="IPR011576">
    <property type="entry name" value="Pyridox_Oxase_N"/>
</dbReference>
<evidence type="ECO:0000313" key="4">
    <source>
        <dbReference type="Proteomes" id="UP000092683"/>
    </source>
</evidence>
<dbReference type="OrthoDB" id="3293200at2"/>
<evidence type="ECO:0000313" key="3">
    <source>
        <dbReference type="EMBL" id="OCB52581.1"/>
    </source>
</evidence>
<dbReference type="Proteomes" id="UP000092683">
    <property type="component" value="Unassembled WGS sequence"/>
</dbReference>
<evidence type="ECO:0000259" key="2">
    <source>
        <dbReference type="Pfam" id="PF01243"/>
    </source>
</evidence>
<sequence length="147" mass="15945">MTTLRDAVALAEAENGLAVVSTVRADGTVQASLVNVGLLAHPASGEQVLGFTTYGKVKLANLRARPQLAITFRNGWQWATVEGRAELAGPDDARPWLTADDQLRLLLRDVFTAAGGTHDDWDTYDRVMARERRAVVLVAPTRVYSNG</sequence>
<dbReference type="InterPro" id="IPR052019">
    <property type="entry name" value="F420H2_bilvrd_red/Heme_oxyg"/>
</dbReference>
<proteinExistence type="predicted"/>
<protein>
    <submittedName>
        <fullName evidence="3">Pyridoxamine 5'-phosphate oxidase</fullName>
    </submittedName>
</protein>
<dbReference type="InterPro" id="IPR019920">
    <property type="entry name" value="F420-binding_dom_put"/>
</dbReference>
<reference evidence="3 4" key="1">
    <citation type="submission" date="2016-06" db="EMBL/GenBank/DDBJ databases">
        <authorList>
            <person name="Kjaerup R.B."/>
            <person name="Dalgaard T.S."/>
            <person name="Juul-Madsen H.R."/>
        </authorList>
    </citation>
    <scope>NUCLEOTIDE SEQUENCE [LARGE SCALE GENOMIC DNA]</scope>
    <source>
        <strain evidence="3 4">E3012</strain>
    </source>
</reference>
<dbReference type="InterPro" id="IPR012349">
    <property type="entry name" value="Split_barrel_FMN-bd"/>
</dbReference>
<dbReference type="GO" id="GO:0016627">
    <property type="term" value="F:oxidoreductase activity, acting on the CH-CH group of donors"/>
    <property type="evidence" value="ECO:0007669"/>
    <property type="project" value="TreeGrafter"/>
</dbReference>
<organism evidence="3 4">
    <name type="scientific">Mycobacterium malmoense</name>
    <dbReference type="NCBI Taxonomy" id="1780"/>
    <lineage>
        <taxon>Bacteria</taxon>
        <taxon>Bacillati</taxon>
        <taxon>Actinomycetota</taxon>
        <taxon>Actinomycetes</taxon>
        <taxon>Mycobacteriales</taxon>
        <taxon>Mycobacteriaceae</taxon>
        <taxon>Mycobacterium</taxon>
    </lineage>
</organism>
<name>A0A1B9D7G0_MYCMA</name>
<dbReference type="Pfam" id="PF01243">
    <property type="entry name" value="PNPOx_N"/>
    <property type="match status" value="1"/>
</dbReference>
<comment type="caution">
    <text evidence="3">The sequence shown here is derived from an EMBL/GenBank/DDBJ whole genome shotgun (WGS) entry which is preliminary data.</text>
</comment>
<dbReference type="SUPFAM" id="SSF50475">
    <property type="entry name" value="FMN-binding split barrel"/>
    <property type="match status" value="1"/>
</dbReference>
<evidence type="ECO:0000256" key="1">
    <source>
        <dbReference type="ARBA" id="ARBA00023002"/>
    </source>
</evidence>
<keyword evidence="1" id="KW-0560">Oxidoreductase</keyword>
<dbReference type="PANTHER" id="PTHR35176:SF2">
    <property type="entry name" value="F420H(2)-DEPENDENT REDUCTASE RV1155"/>
    <property type="match status" value="1"/>
</dbReference>
<dbReference type="EMBL" id="MBEE01000141">
    <property type="protein sequence ID" value="OCB52581.1"/>
    <property type="molecule type" value="Genomic_DNA"/>
</dbReference>
<accession>A0A1B9D7G0</accession>
<dbReference type="GO" id="GO:0005829">
    <property type="term" value="C:cytosol"/>
    <property type="evidence" value="ECO:0007669"/>
    <property type="project" value="TreeGrafter"/>
</dbReference>
<dbReference type="RefSeq" id="WP_065471375.1">
    <property type="nucleotide sequence ID" value="NZ_MBEA01000051.1"/>
</dbReference>
<feature type="domain" description="Pyridoxamine 5'-phosphate oxidase N-terminal" evidence="2">
    <location>
        <begin position="12"/>
        <end position="97"/>
    </location>
</feature>